<dbReference type="Gene3D" id="3.40.50.620">
    <property type="entry name" value="HUPs"/>
    <property type="match status" value="2"/>
</dbReference>
<evidence type="ECO:0000259" key="1">
    <source>
        <dbReference type="Pfam" id="PF00582"/>
    </source>
</evidence>
<reference evidence="2" key="1">
    <citation type="journal article" date="2017" name="Nature">
        <title>The genome of Chenopodium quinoa.</title>
        <authorList>
            <person name="Jarvis D.E."/>
            <person name="Ho Y.S."/>
            <person name="Lightfoot D.J."/>
            <person name="Schmoeckel S.M."/>
            <person name="Li B."/>
            <person name="Borm T.J.A."/>
            <person name="Ohyanagi H."/>
            <person name="Mineta K."/>
            <person name="Michell C.T."/>
            <person name="Saber N."/>
            <person name="Kharbatia N.M."/>
            <person name="Rupper R.R."/>
            <person name="Sharp A.R."/>
            <person name="Dally N."/>
            <person name="Boughton B.A."/>
            <person name="Woo Y.H."/>
            <person name="Gao G."/>
            <person name="Schijlen E.G.W.M."/>
            <person name="Guo X."/>
            <person name="Momin A.A."/>
            <person name="Negrao S."/>
            <person name="Al-Babili S."/>
            <person name="Gehring C."/>
            <person name="Roessner U."/>
            <person name="Jung C."/>
            <person name="Murphy K."/>
            <person name="Arold S.T."/>
            <person name="Gojobori T."/>
            <person name="van der Linden C.G."/>
            <person name="van Loo E.N."/>
            <person name="Jellen E.N."/>
            <person name="Maughan P.J."/>
            <person name="Tester M."/>
        </authorList>
    </citation>
    <scope>NUCLEOTIDE SEQUENCE [LARGE SCALE GENOMIC DNA]</scope>
    <source>
        <strain evidence="2">cv. PI 614886</strain>
    </source>
</reference>
<dbReference type="PRINTS" id="PR01438">
    <property type="entry name" value="UNVRSLSTRESS"/>
</dbReference>
<proteinExistence type="predicted"/>
<feature type="domain" description="UspA" evidence="1">
    <location>
        <begin position="107"/>
        <end position="262"/>
    </location>
</feature>
<dbReference type="Pfam" id="PF00582">
    <property type="entry name" value="Usp"/>
    <property type="match status" value="2"/>
</dbReference>
<dbReference type="SUPFAM" id="SSF52402">
    <property type="entry name" value="Adenine nucleotide alpha hydrolases-like"/>
    <property type="match status" value="2"/>
</dbReference>
<sequence>MVYLVHVQHPFNNYVYPAGAGLHTAAFAASSVVESVKKAQAEVSAKILQRAISICKQNMVRAETLIFQGDSKDEICKAAEQTHVDMLIIGSRGLGGIKRKSMNFLMVMIALDESKGSFYALNWVLSNVLKPVISTETNDNEERENLVYLVHVNLPFQTYVYPAGPVVYTTTSVLESGKHAQEQISAGIFARAMKSCKDMKIKAEALTMRGEPKEVLCQVAEQKQVDLLVVGSRGLGVLKRAFLGSVSDYCMHHAHCPVLIVKPPKELNNNEEVPQKTA</sequence>
<dbReference type="Proteomes" id="UP000596660">
    <property type="component" value="Unplaced"/>
</dbReference>
<feature type="domain" description="UspA" evidence="1">
    <location>
        <begin position="2"/>
        <end position="99"/>
    </location>
</feature>
<organism evidence="2 3">
    <name type="scientific">Chenopodium quinoa</name>
    <name type="common">Quinoa</name>
    <dbReference type="NCBI Taxonomy" id="63459"/>
    <lineage>
        <taxon>Eukaryota</taxon>
        <taxon>Viridiplantae</taxon>
        <taxon>Streptophyta</taxon>
        <taxon>Embryophyta</taxon>
        <taxon>Tracheophyta</taxon>
        <taxon>Spermatophyta</taxon>
        <taxon>Magnoliopsida</taxon>
        <taxon>eudicotyledons</taxon>
        <taxon>Gunneridae</taxon>
        <taxon>Pentapetalae</taxon>
        <taxon>Caryophyllales</taxon>
        <taxon>Chenopodiaceae</taxon>
        <taxon>Chenopodioideae</taxon>
        <taxon>Atripliceae</taxon>
        <taxon>Chenopodium</taxon>
    </lineage>
</organism>
<evidence type="ECO:0000313" key="2">
    <source>
        <dbReference type="EnsemblPlants" id="AUR62038408-RA:cds"/>
    </source>
</evidence>
<accession>A0A803N0C4</accession>
<evidence type="ECO:0000313" key="3">
    <source>
        <dbReference type="Proteomes" id="UP000596660"/>
    </source>
</evidence>
<dbReference type="PANTHER" id="PTHR31964">
    <property type="entry name" value="ADENINE NUCLEOTIDE ALPHA HYDROLASES-LIKE SUPERFAMILY PROTEIN"/>
    <property type="match status" value="1"/>
</dbReference>
<dbReference type="Gramene" id="AUR62038408-RA">
    <property type="protein sequence ID" value="AUR62038408-RA:cds"/>
    <property type="gene ID" value="AUR62038408"/>
</dbReference>
<dbReference type="CDD" id="cd23659">
    <property type="entry name" value="USP_At3g01520-like"/>
    <property type="match status" value="1"/>
</dbReference>
<protein>
    <recommendedName>
        <fullName evidence="1">UspA domain-containing protein</fullName>
    </recommendedName>
</protein>
<dbReference type="InterPro" id="IPR006016">
    <property type="entry name" value="UspA"/>
</dbReference>
<dbReference type="InterPro" id="IPR006015">
    <property type="entry name" value="Universal_stress_UspA"/>
</dbReference>
<dbReference type="PANTHER" id="PTHR31964:SF124">
    <property type="entry name" value="ADENINE NUCLEOTIDE ALPHA HYDROLASES-LIKE SUPERFAMILY PROTEIN"/>
    <property type="match status" value="1"/>
</dbReference>
<keyword evidence="3" id="KW-1185">Reference proteome</keyword>
<name>A0A803N0C4_CHEQI</name>
<dbReference type="InterPro" id="IPR014729">
    <property type="entry name" value="Rossmann-like_a/b/a_fold"/>
</dbReference>
<reference evidence="2" key="2">
    <citation type="submission" date="2021-03" db="UniProtKB">
        <authorList>
            <consortium name="EnsemblPlants"/>
        </authorList>
    </citation>
    <scope>IDENTIFICATION</scope>
</reference>
<dbReference type="EnsemblPlants" id="AUR62038408-RA">
    <property type="protein sequence ID" value="AUR62038408-RA:cds"/>
    <property type="gene ID" value="AUR62038408"/>
</dbReference>
<dbReference type="AlphaFoldDB" id="A0A803N0C4"/>